<sequence length="13" mass="1832">MRYWEHRKQLQQE</sequence>
<gene>
    <name evidence="2" type="ORF">HU200_030718</name>
    <name evidence="1" type="ORF">HU200_064612</name>
</gene>
<evidence type="ECO:0000313" key="1">
    <source>
        <dbReference type="EMBL" id="KAF8648570.1"/>
    </source>
</evidence>
<organism evidence="2 3">
    <name type="scientific">Digitaria exilis</name>
    <dbReference type="NCBI Taxonomy" id="1010633"/>
    <lineage>
        <taxon>Eukaryota</taxon>
        <taxon>Viridiplantae</taxon>
        <taxon>Streptophyta</taxon>
        <taxon>Embryophyta</taxon>
        <taxon>Tracheophyta</taxon>
        <taxon>Spermatophyta</taxon>
        <taxon>Magnoliopsida</taxon>
        <taxon>Liliopsida</taxon>
        <taxon>Poales</taxon>
        <taxon>Poaceae</taxon>
        <taxon>PACMAD clade</taxon>
        <taxon>Panicoideae</taxon>
        <taxon>Panicodae</taxon>
        <taxon>Paniceae</taxon>
        <taxon>Anthephorinae</taxon>
        <taxon>Digitaria</taxon>
    </lineage>
</organism>
<evidence type="ECO:0000313" key="2">
    <source>
        <dbReference type="EMBL" id="KAF8706447.1"/>
    </source>
</evidence>
<protein>
    <submittedName>
        <fullName evidence="2">Uncharacterized protein</fullName>
    </submittedName>
</protein>
<evidence type="ECO:0000313" key="3">
    <source>
        <dbReference type="Proteomes" id="UP000636709"/>
    </source>
</evidence>
<dbReference type="Proteomes" id="UP000636709">
    <property type="component" value="Unassembled WGS sequence"/>
</dbReference>
<dbReference type="EMBL" id="JACEFO010001767">
    <property type="protein sequence ID" value="KAF8706447.1"/>
    <property type="molecule type" value="Genomic_DNA"/>
</dbReference>
<dbReference type="EMBL" id="JACEFO010002806">
    <property type="protein sequence ID" value="KAF8648570.1"/>
    <property type="molecule type" value="Genomic_DNA"/>
</dbReference>
<comment type="caution">
    <text evidence="2">The sequence shown here is derived from an EMBL/GenBank/DDBJ whole genome shotgun (WGS) entry which is preliminary data.</text>
</comment>
<name>A0A835BNC5_9POAL</name>
<reference evidence="2" key="1">
    <citation type="submission" date="2020-07" db="EMBL/GenBank/DDBJ databases">
        <title>Genome sequence and genetic diversity analysis of an under-domesticated orphan crop, white fonio (Digitaria exilis).</title>
        <authorList>
            <person name="Bennetzen J.L."/>
            <person name="Chen S."/>
            <person name="Ma X."/>
            <person name="Wang X."/>
            <person name="Yssel A.E.J."/>
            <person name="Chaluvadi S.R."/>
            <person name="Johnson M."/>
            <person name="Gangashetty P."/>
            <person name="Hamidou F."/>
            <person name="Sanogo M.D."/>
            <person name="Zwaenepoel A."/>
            <person name="Wallace J."/>
            <person name="Van De Peer Y."/>
            <person name="Van Deynze A."/>
        </authorList>
    </citation>
    <scope>NUCLEOTIDE SEQUENCE</scope>
    <source>
        <tissue evidence="2">Leaves</tissue>
    </source>
</reference>
<accession>A0A835BNC5</accession>
<keyword evidence="3" id="KW-1185">Reference proteome</keyword>
<proteinExistence type="predicted"/>